<keyword evidence="2" id="KW-0732">Signal</keyword>
<feature type="chain" id="PRO_5034092864" evidence="2">
    <location>
        <begin position="21"/>
        <end position="332"/>
    </location>
</feature>
<sequence>MTSYFFSIFMVLTFMKSAKSVLQSGSFTYRGNVTYSDVSLLISEQESDDTSLRYCAAECYIDLDCNAIELCSLPTGNVCRLSKSISTNFVTGAGSCSRHELKHPCGTGLFYNRRTNQCQCVIDCDCNTMTPPIGGVLTTNVYFGVNMFTTNCMNTAGHVWTMIQRRMDGSVNFYRGWAEYKTGFGDMNTEFWIGLDNIRLLVMNGYTILRVELEDGSESAYAEYSSFSIADENDKYRIHVSGYSGTAGDGISSTNQHNNNDAQFSTLDSDNDASSTRSNAVTWRGAWWYNDGHTSNLNGEYGNNNHGEGVSWYYFRGWTVSLSGTRMMLRMP</sequence>
<dbReference type="KEGG" id="cvn:111106898"/>
<feature type="region of interest" description="Disordered" evidence="1">
    <location>
        <begin position="251"/>
        <end position="274"/>
    </location>
</feature>
<accession>A0A8B8B247</accession>
<dbReference type="InterPro" id="IPR002181">
    <property type="entry name" value="Fibrinogen_a/b/g_C_dom"/>
</dbReference>
<dbReference type="Gene3D" id="3.90.215.10">
    <property type="entry name" value="Gamma Fibrinogen, chain A, domain 1"/>
    <property type="match status" value="1"/>
</dbReference>
<evidence type="ECO:0000256" key="2">
    <source>
        <dbReference type="SAM" id="SignalP"/>
    </source>
</evidence>
<reference evidence="5" key="1">
    <citation type="submission" date="2025-08" db="UniProtKB">
        <authorList>
            <consortium name="RefSeq"/>
        </authorList>
    </citation>
    <scope>IDENTIFICATION</scope>
    <source>
        <tissue evidence="5">Whole sample</tissue>
    </source>
</reference>
<feature type="domain" description="Fibrinogen C-terminal" evidence="3">
    <location>
        <begin position="117"/>
        <end position="332"/>
    </location>
</feature>
<dbReference type="OrthoDB" id="6178358at2759"/>
<name>A0A8B8B247_CRAVI</name>
<evidence type="ECO:0000313" key="5">
    <source>
        <dbReference type="RefSeq" id="XP_022297487.1"/>
    </source>
</evidence>
<evidence type="ECO:0000256" key="1">
    <source>
        <dbReference type="SAM" id="MobiDB-lite"/>
    </source>
</evidence>
<dbReference type="PROSITE" id="PS51406">
    <property type="entry name" value="FIBRINOGEN_C_2"/>
    <property type="match status" value="1"/>
</dbReference>
<dbReference type="InterPro" id="IPR036056">
    <property type="entry name" value="Fibrinogen-like_C"/>
</dbReference>
<dbReference type="GeneID" id="111106898"/>
<dbReference type="SMART" id="SM00186">
    <property type="entry name" value="FBG"/>
    <property type="match status" value="1"/>
</dbReference>
<dbReference type="CDD" id="cd00087">
    <property type="entry name" value="FReD"/>
    <property type="match status" value="1"/>
</dbReference>
<evidence type="ECO:0000313" key="4">
    <source>
        <dbReference type="Proteomes" id="UP000694844"/>
    </source>
</evidence>
<dbReference type="Proteomes" id="UP000694844">
    <property type="component" value="Chromosome 8"/>
</dbReference>
<organism evidence="4 5">
    <name type="scientific">Crassostrea virginica</name>
    <name type="common">Eastern oyster</name>
    <dbReference type="NCBI Taxonomy" id="6565"/>
    <lineage>
        <taxon>Eukaryota</taxon>
        <taxon>Metazoa</taxon>
        <taxon>Spiralia</taxon>
        <taxon>Lophotrochozoa</taxon>
        <taxon>Mollusca</taxon>
        <taxon>Bivalvia</taxon>
        <taxon>Autobranchia</taxon>
        <taxon>Pteriomorphia</taxon>
        <taxon>Ostreida</taxon>
        <taxon>Ostreoidea</taxon>
        <taxon>Ostreidae</taxon>
        <taxon>Crassostrea</taxon>
    </lineage>
</organism>
<dbReference type="GO" id="GO:0005615">
    <property type="term" value="C:extracellular space"/>
    <property type="evidence" value="ECO:0007669"/>
    <property type="project" value="TreeGrafter"/>
</dbReference>
<dbReference type="RefSeq" id="XP_022297487.1">
    <property type="nucleotide sequence ID" value="XM_022441779.1"/>
</dbReference>
<gene>
    <name evidence="5" type="primary">LOC111106898</name>
</gene>
<dbReference type="SUPFAM" id="SSF56496">
    <property type="entry name" value="Fibrinogen C-terminal domain-like"/>
    <property type="match status" value="1"/>
</dbReference>
<dbReference type="InterPro" id="IPR050373">
    <property type="entry name" value="Fibrinogen_C-term_domain"/>
</dbReference>
<proteinExistence type="predicted"/>
<dbReference type="AlphaFoldDB" id="A0A8B8B247"/>
<dbReference type="InterPro" id="IPR014716">
    <property type="entry name" value="Fibrinogen_a/b/g_C_1"/>
</dbReference>
<protein>
    <submittedName>
        <fullName evidence="5">Fibrinogen-like protein A</fullName>
    </submittedName>
</protein>
<dbReference type="PANTHER" id="PTHR19143">
    <property type="entry name" value="FIBRINOGEN/TENASCIN/ANGIOPOEITIN"/>
    <property type="match status" value="1"/>
</dbReference>
<keyword evidence="4" id="KW-1185">Reference proteome</keyword>
<feature type="signal peptide" evidence="2">
    <location>
        <begin position="1"/>
        <end position="20"/>
    </location>
</feature>
<dbReference type="Pfam" id="PF00147">
    <property type="entry name" value="Fibrinogen_C"/>
    <property type="match status" value="1"/>
</dbReference>
<evidence type="ECO:0000259" key="3">
    <source>
        <dbReference type="PROSITE" id="PS51406"/>
    </source>
</evidence>